<dbReference type="InterPro" id="IPR052067">
    <property type="entry name" value="Metal_resp_HTH_trans_reg"/>
</dbReference>
<gene>
    <name evidence="4" type="ORF">WM2015_2329</name>
</gene>
<dbReference type="PRINTS" id="PR00598">
    <property type="entry name" value="HTHMARR"/>
</dbReference>
<dbReference type="OrthoDB" id="8906692at2"/>
<dbReference type="Pfam" id="PF12802">
    <property type="entry name" value="MarR_2"/>
    <property type="match status" value="1"/>
</dbReference>
<dbReference type="STRING" id="1579979.WM2015_2329"/>
<dbReference type="SMART" id="SM00347">
    <property type="entry name" value="HTH_MARR"/>
    <property type="match status" value="1"/>
</dbReference>
<evidence type="ECO:0000256" key="2">
    <source>
        <dbReference type="ARBA" id="ARBA00023125"/>
    </source>
</evidence>
<dbReference type="InterPro" id="IPR000835">
    <property type="entry name" value="HTH_MarR-typ"/>
</dbReference>
<proteinExistence type="predicted"/>
<evidence type="ECO:0000313" key="4">
    <source>
        <dbReference type="EMBL" id="AKS42692.1"/>
    </source>
</evidence>
<dbReference type="PANTHER" id="PTHR35790:SF4">
    <property type="entry name" value="HTH-TYPE TRANSCRIPTIONAL REGULATOR PCHR"/>
    <property type="match status" value="1"/>
</dbReference>
<dbReference type="EMBL" id="CP012154">
    <property type="protein sequence ID" value="AKS42692.1"/>
    <property type="molecule type" value="Genomic_DNA"/>
</dbReference>
<accession>A0A0K0XYH7</accession>
<keyword evidence="2" id="KW-0238">DNA-binding</keyword>
<organism evidence="4 5">
    <name type="scientific">Wenzhouxiangella marina</name>
    <dbReference type="NCBI Taxonomy" id="1579979"/>
    <lineage>
        <taxon>Bacteria</taxon>
        <taxon>Pseudomonadati</taxon>
        <taxon>Pseudomonadota</taxon>
        <taxon>Gammaproteobacteria</taxon>
        <taxon>Chromatiales</taxon>
        <taxon>Wenzhouxiangellaceae</taxon>
        <taxon>Wenzhouxiangella</taxon>
    </lineage>
</organism>
<dbReference type="PROSITE" id="PS50995">
    <property type="entry name" value="HTH_MARR_2"/>
    <property type="match status" value="1"/>
</dbReference>
<dbReference type="Gene3D" id="1.10.10.10">
    <property type="entry name" value="Winged helix-like DNA-binding domain superfamily/Winged helix DNA-binding domain"/>
    <property type="match status" value="1"/>
</dbReference>
<evidence type="ECO:0000256" key="3">
    <source>
        <dbReference type="ARBA" id="ARBA00023163"/>
    </source>
</evidence>
<dbReference type="PATRIC" id="fig|1579979.3.peg.2380"/>
<keyword evidence="1" id="KW-0805">Transcription regulation</keyword>
<name>A0A0K0XYH7_9GAMM</name>
<protein>
    <submittedName>
        <fullName evidence="4">MarR family transcriptional regulator</fullName>
    </submittedName>
</protein>
<sequence length="142" mass="15867">MLDLEHFLPYRLSVLSNQVSAGIARTYAERFGLSVTEWRVIAILGRFPGISATEVTERSAMDKVAVSRAVRRLIDQGRIRRQANAEDRRAKHLFLSDQGQSVFDAIAPAALAYEEELLGVLSASERRQLDALLDRLLEASRA</sequence>
<dbReference type="PANTHER" id="PTHR35790">
    <property type="entry name" value="HTH-TYPE TRANSCRIPTIONAL REGULATOR PCHR"/>
    <property type="match status" value="1"/>
</dbReference>
<dbReference type="InterPro" id="IPR036388">
    <property type="entry name" value="WH-like_DNA-bd_sf"/>
</dbReference>
<keyword evidence="5" id="KW-1185">Reference proteome</keyword>
<evidence type="ECO:0000256" key="1">
    <source>
        <dbReference type="ARBA" id="ARBA00023015"/>
    </source>
</evidence>
<dbReference type="KEGG" id="wma:WM2015_2329"/>
<dbReference type="GO" id="GO:0003677">
    <property type="term" value="F:DNA binding"/>
    <property type="evidence" value="ECO:0007669"/>
    <property type="project" value="UniProtKB-KW"/>
</dbReference>
<evidence type="ECO:0000313" key="5">
    <source>
        <dbReference type="Proteomes" id="UP000066624"/>
    </source>
</evidence>
<dbReference type="AlphaFoldDB" id="A0A0K0XYH7"/>
<reference evidence="4 5" key="1">
    <citation type="submission" date="2015-07" db="EMBL/GenBank/DDBJ databases">
        <authorList>
            <person name="Noorani M."/>
        </authorList>
    </citation>
    <scope>NUCLEOTIDE SEQUENCE [LARGE SCALE GENOMIC DNA]</scope>
    <source>
        <strain evidence="4 5">KCTC 42284</strain>
    </source>
</reference>
<keyword evidence="3" id="KW-0804">Transcription</keyword>
<dbReference type="GO" id="GO:0003700">
    <property type="term" value="F:DNA-binding transcription factor activity"/>
    <property type="evidence" value="ECO:0007669"/>
    <property type="project" value="InterPro"/>
</dbReference>
<dbReference type="Proteomes" id="UP000066624">
    <property type="component" value="Chromosome"/>
</dbReference>
<dbReference type="SUPFAM" id="SSF46785">
    <property type="entry name" value="Winged helix' DNA-binding domain"/>
    <property type="match status" value="1"/>
</dbReference>
<dbReference type="InterPro" id="IPR036390">
    <property type="entry name" value="WH_DNA-bd_sf"/>
</dbReference>
<dbReference type="RefSeq" id="WP_049726232.1">
    <property type="nucleotide sequence ID" value="NZ_CP012154.1"/>
</dbReference>